<evidence type="ECO:0000313" key="4">
    <source>
        <dbReference type="Proteomes" id="UP000001811"/>
    </source>
</evidence>
<accession>A0A5F9D049</accession>
<dbReference type="Gene3D" id="1.20.870.10">
    <property type="entry name" value="Son of sevenless (SoS) protein Chain: S domain 1"/>
    <property type="match status" value="1"/>
</dbReference>
<reference evidence="3" key="2">
    <citation type="submission" date="2025-08" db="UniProtKB">
        <authorList>
            <consortium name="Ensembl"/>
        </authorList>
    </citation>
    <scope>IDENTIFICATION</scope>
    <source>
        <strain evidence="3">Thorbecke</strain>
    </source>
</reference>
<organism evidence="3 4">
    <name type="scientific">Oryctolagus cuniculus</name>
    <name type="common">Rabbit</name>
    <dbReference type="NCBI Taxonomy" id="9986"/>
    <lineage>
        <taxon>Eukaryota</taxon>
        <taxon>Metazoa</taxon>
        <taxon>Chordata</taxon>
        <taxon>Craniata</taxon>
        <taxon>Vertebrata</taxon>
        <taxon>Euteleostomi</taxon>
        <taxon>Mammalia</taxon>
        <taxon>Eutheria</taxon>
        <taxon>Euarchontoglires</taxon>
        <taxon>Glires</taxon>
        <taxon>Lagomorpha</taxon>
        <taxon>Leporidae</taxon>
        <taxon>Oryctolagus</taxon>
    </lineage>
</organism>
<dbReference type="SUPFAM" id="SSF46785">
    <property type="entry name" value="Winged helix' DNA-binding domain"/>
    <property type="match status" value="1"/>
</dbReference>
<dbReference type="GO" id="GO:0035556">
    <property type="term" value="P:intracellular signal transduction"/>
    <property type="evidence" value="ECO:0007669"/>
    <property type="project" value="InterPro"/>
</dbReference>
<reference evidence="3" key="3">
    <citation type="submission" date="2025-09" db="UniProtKB">
        <authorList>
            <consortium name="Ensembl"/>
        </authorList>
    </citation>
    <scope>IDENTIFICATION</scope>
    <source>
        <strain evidence="3">Thorbecke</strain>
    </source>
</reference>
<dbReference type="GeneTree" id="ENSGT00940000159931"/>
<dbReference type="InParanoid" id="A0A5F9D049"/>
<dbReference type="STRING" id="9986.ENSOCUP00000038769"/>
<dbReference type="InterPro" id="IPR036388">
    <property type="entry name" value="WH-like_DNA-bd_sf"/>
</dbReference>
<feature type="region of interest" description="Disordered" evidence="1">
    <location>
        <begin position="352"/>
        <end position="390"/>
    </location>
</feature>
<feature type="compositionally biased region" description="Low complexity" evidence="1">
    <location>
        <begin position="469"/>
        <end position="481"/>
    </location>
</feature>
<dbReference type="FunFam" id="1.10.8.1240:FF:000001">
    <property type="entry name" value="Rap guanine nucleotide exchange factor (GEF) 4"/>
    <property type="match status" value="1"/>
</dbReference>
<feature type="domain" description="DEP" evidence="2">
    <location>
        <begin position="108"/>
        <end position="178"/>
    </location>
</feature>
<dbReference type="SMART" id="SM00049">
    <property type="entry name" value="DEP"/>
    <property type="match status" value="1"/>
</dbReference>
<proteinExistence type="predicted"/>
<sequence>GFVSGTGLGPVTPAGIPWGHLVTSAQPLARRLRTPGLGPLPGPSVALCLESEPCCAPSSQLRPSQTPLTTSQESLDFSGSLEQASTERVLRAGKQLHRHLLAACPGLIRDRKHHLRLYRQCCSGRELVDGILALGLAVHSRSQAVGVCQVLLDEGALCHVRHDWAFQDRDAQFYRFPGPEPEPAGRPEVEEDLLEAVALLAQRGPDALLTVALRKPPAQRTHEELELIFEELLHIKAVAHLSNSVKRELAAVLLLSRTARRALCVSGAGPWGLGGGGWPVLTRASCSVQPGGQGHLVVHHLEGVRQRGHPWQGELRLRPPQQGLCGPRGCCPPPFPCVLAAGAGDHPARGRRLWTAGPGKRRPPRGHHRPAGGQLSLPARGQAGLQSHHQGASCPGCLPMEWRSRREAQPGLGPGAGRGIGRAGQLGPGGQGGVALFSRTWKRRPCGWKSTARWCWCWREPPRAPALLAPRPQAGPGTQAAPPSPVREVPLSQPRPTPGARLEHLGRAGGSMVDVCRPGVGEWRRDMVSAGPTFPRYTVMSGTPEKILELLLEAMRPDSSTHDPTGRSTG</sequence>
<feature type="compositionally biased region" description="Basic residues" evidence="1">
    <location>
        <begin position="359"/>
        <end position="370"/>
    </location>
</feature>
<dbReference type="Bgee" id="ENSOCUG00000037989">
    <property type="expression patterns" value="Expressed in adult mammalian kidney and 15 other cell types or tissues"/>
</dbReference>
<feature type="region of interest" description="Disordered" evidence="1">
    <location>
        <begin position="59"/>
        <end position="79"/>
    </location>
</feature>
<name>A0A5F9D049_RABIT</name>
<keyword evidence="4" id="KW-1185">Reference proteome</keyword>
<feature type="region of interest" description="Disordered" evidence="1">
    <location>
        <begin position="469"/>
        <end position="498"/>
    </location>
</feature>
<dbReference type="InterPro" id="IPR000591">
    <property type="entry name" value="DEP_dom"/>
</dbReference>
<dbReference type="Ensembl" id="ENSOCUT00000042501.1">
    <property type="protein sequence ID" value="ENSOCUP00000038769.1"/>
    <property type="gene ID" value="ENSOCUG00000037989.1"/>
</dbReference>
<dbReference type="SMR" id="A0A5F9D049"/>
<dbReference type="InterPro" id="IPR036390">
    <property type="entry name" value="WH_DNA-bd_sf"/>
</dbReference>
<evidence type="ECO:0000313" key="3">
    <source>
        <dbReference type="Ensembl" id="ENSOCUP00000038769.1"/>
    </source>
</evidence>
<dbReference type="AlphaFoldDB" id="A0A5F9D049"/>
<dbReference type="Pfam" id="PF00610">
    <property type="entry name" value="DEP"/>
    <property type="match status" value="1"/>
</dbReference>
<reference evidence="3 4" key="1">
    <citation type="journal article" date="2011" name="Nature">
        <title>A high-resolution map of human evolutionary constraint using 29 mammals.</title>
        <authorList>
            <person name="Lindblad-Toh K."/>
            <person name="Garber M."/>
            <person name="Zuk O."/>
            <person name="Lin M.F."/>
            <person name="Parker B.J."/>
            <person name="Washietl S."/>
            <person name="Kheradpour P."/>
            <person name="Ernst J."/>
            <person name="Jordan G."/>
            <person name="Mauceli E."/>
            <person name="Ward L.D."/>
            <person name="Lowe C.B."/>
            <person name="Holloway A.K."/>
            <person name="Clamp M."/>
            <person name="Gnerre S."/>
            <person name="Alfoldi J."/>
            <person name="Beal K."/>
            <person name="Chang J."/>
            <person name="Clawson H."/>
            <person name="Cuff J."/>
            <person name="Di Palma F."/>
            <person name="Fitzgerald S."/>
            <person name="Flicek P."/>
            <person name="Guttman M."/>
            <person name="Hubisz M.J."/>
            <person name="Jaffe D.B."/>
            <person name="Jungreis I."/>
            <person name="Kent W.J."/>
            <person name="Kostka D."/>
            <person name="Lara M."/>
            <person name="Martins A.L."/>
            <person name="Massingham T."/>
            <person name="Moltke I."/>
            <person name="Raney B.J."/>
            <person name="Rasmussen M.D."/>
            <person name="Robinson J."/>
            <person name="Stark A."/>
            <person name="Vilella A.J."/>
            <person name="Wen J."/>
            <person name="Xie X."/>
            <person name="Zody M.C."/>
            <person name="Baldwin J."/>
            <person name="Bloom T."/>
            <person name="Chin C.W."/>
            <person name="Heiman D."/>
            <person name="Nicol R."/>
            <person name="Nusbaum C."/>
            <person name="Young S."/>
            <person name="Wilkinson J."/>
            <person name="Worley K.C."/>
            <person name="Kovar C.L."/>
            <person name="Muzny D.M."/>
            <person name="Gibbs R.A."/>
            <person name="Cree A."/>
            <person name="Dihn H.H."/>
            <person name="Fowler G."/>
            <person name="Jhangiani S."/>
            <person name="Joshi V."/>
            <person name="Lee S."/>
            <person name="Lewis L.R."/>
            <person name="Nazareth L.V."/>
            <person name="Okwuonu G."/>
            <person name="Santibanez J."/>
            <person name="Warren W.C."/>
            <person name="Mardis E.R."/>
            <person name="Weinstock G.M."/>
            <person name="Wilson R.K."/>
            <person name="Delehaunty K."/>
            <person name="Dooling D."/>
            <person name="Fronik C."/>
            <person name="Fulton L."/>
            <person name="Fulton B."/>
            <person name="Graves T."/>
            <person name="Minx P."/>
            <person name="Sodergren E."/>
            <person name="Birney E."/>
            <person name="Margulies E.H."/>
            <person name="Herrero J."/>
            <person name="Green E.D."/>
            <person name="Haussler D."/>
            <person name="Siepel A."/>
            <person name="Goldman N."/>
            <person name="Pollard K.S."/>
            <person name="Pedersen J.S."/>
            <person name="Lander E.S."/>
            <person name="Kellis M."/>
        </authorList>
    </citation>
    <scope>NUCLEOTIDE SEQUENCE [LARGE SCALE GENOMIC DNA]</scope>
    <source>
        <strain evidence="3 4">Thorbecke inbred</strain>
    </source>
</reference>
<dbReference type="Proteomes" id="UP000001811">
    <property type="component" value="Chromosome 8"/>
</dbReference>
<dbReference type="CDD" id="cd04437">
    <property type="entry name" value="DEP_Epac"/>
    <property type="match status" value="1"/>
</dbReference>
<protein>
    <recommendedName>
        <fullName evidence="2">DEP domain-containing protein</fullName>
    </recommendedName>
</protein>
<dbReference type="Gene3D" id="1.10.8.1240">
    <property type="match status" value="1"/>
</dbReference>
<evidence type="ECO:0000259" key="2">
    <source>
        <dbReference type="PROSITE" id="PS50186"/>
    </source>
</evidence>
<dbReference type="Gene3D" id="1.10.10.10">
    <property type="entry name" value="Winged helix-like DNA-binding domain superfamily/Winged helix DNA-binding domain"/>
    <property type="match status" value="1"/>
</dbReference>
<dbReference type="PROSITE" id="PS50186">
    <property type="entry name" value="DEP"/>
    <property type="match status" value="1"/>
</dbReference>
<dbReference type="EMBL" id="AAGW02045424">
    <property type="status" value="NOT_ANNOTATED_CDS"/>
    <property type="molecule type" value="Genomic_DNA"/>
</dbReference>
<evidence type="ECO:0000256" key="1">
    <source>
        <dbReference type="SAM" id="MobiDB-lite"/>
    </source>
</evidence>